<dbReference type="GO" id="GO:0008270">
    <property type="term" value="F:zinc ion binding"/>
    <property type="evidence" value="ECO:0007669"/>
    <property type="project" value="UniProtKB-KW"/>
</dbReference>
<evidence type="ECO:0000256" key="3">
    <source>
        <dbReference type="ARBA" id="ARBA00022723"/>
    </source>
</evidence>
<comment type="caution">
    <text evidence="14">The sequence shown here is derived from an EMBL/GenBank/DDBJ whole genome shotgun (WGS) entry which is preliminary data.</text>
</comment>
<organism evidence="14 15">
    <name type="scientific">Chionoecetes opilio</name>
    <name type="common">Atlantic snow crab</name>
    <name type="synonym">Cancer opilio</name>
    <dbReference type="NCBI Taxonomy" id="41210"/>
    <lineage>
        <taxon>Eukaryota</taxon>
        <taxon>Metazoa</taxon>
        <taxon>Ecdysozoa</taxon>
        <taxon>Arthropoda</taxon>
        <taxon>Crustacea</taxon>
        <taxon>Multicrustacea</taxon>
        <taxon>Malacostraca</taxon>
        <taxon>Eumalacostraca</taxon>
        <taxon>Eucarida</taxon>
        <taxon>Decapoda</taxon>
        <taxon>Pleocyemata</taxon>
        <taxon>Brachyura</taxon>
        <taxon>Eubrachyura</taxon>
        <taxon>Majoidea</taxon>
        <taxon>Majidae</taxon>
        <taxon>Chionoecetes</taxon>
    </lineage>
</organism>
<evidence type="ECO:0000256" key="12">
    <source>
        <dbReference type="PROSITE-ProRule" id="PRU00309"/>
    </source>
</evidence>
<gene>
    <name evidence="14" type="ORF">GWK47_022465</name>
</gene>
<keyword evidence="9" id="KW-0804">Transcription</keyword>
<proteinExistence type="inferred from homology"/>
<feature type="domain" description="THAP-type" evidence="13">
    <location>
        <begin position="1"/>
        <end position="89"/>
    </location>
</feature>
<evidence type="ECO:0000256" key="4">
    <source>
        <dbReference type="ARBA" id="ARBA00022771"/>
    </source>
</evidence>
<dbReference type="SUPFAM" id="SSF57716">
    <property type="entry name" value="Glucocorticoid receptor-like (DNA-binding domain)"/>
    <property type="match status" value="1"/>
</dbReference>
<evidence type="ECO:0000256" key="5">
    <source>
        <dbReference type="ARBA" id="ARBA00022833"/>
    </source>
</evidence>
<dbReference type="Gene3D" id="6.20.210.20">
    <property type="entry name" value="THAP domain"/>
    <property type="match status" value="1"/>
</dbReference>
<comment type="similarity">
    <text evidence="2">Belongs to the THAP1 family.</text>
</comment>
<keyword evidence="3" id="KW-0479">Metal-binding</keyword>
<protein>
    <recommendedName>
        <fullName evidence="13">THAP-type domain-containing protein</fullName>
    </recommendedName>
</protein>
<reference evidence="14" key="1">
    <citation type="submission" date="2020-07" db="EMBL/GenBank/DDBJ databases">
        <title>The High-quality genome of the commercially important snow crab, Chionoecetes opilio.</title>
        <authorList>
            <person name="Jeong J.-H."/>
            <person name="Ryu S."/>
        </authorList>
    </citation>
    <scope>NUCLEOTIDE SEQUENCE</scope>
    <source>
        <strain evidence="14">MADBK_172401_WGS</strain>
        <tissue evidence="14">Digestive gland</tissue>
    </source>
</reference>
<dbReference type="Pfam" id="PF05485">
    <property type="entry name" value="THAP"/>
    <property type="match status" value="1"/>
</dbReference>
<keyword evidence="8 12" id="KW-0238">DNA-binding</keyword>
<keyword evidence="5" id="KW-0862">Zinc</keyword>
<evidence type="ECO:0000256" key="10">
    <source>
        <dbReference type="ARBA" id="ARBA00023242"/>
    </source>
</evidence>
<comment type="subcellular location">
    <subcellularLocation>
        <location evidence="1">Nucleus</location>
        <location evidence="1">Nucleoplasm</location>
    </subcellularLocation>
</comment>
<dbReference type="SMART" id="SM00692">
    <property type="entry name" value="DM3"/>
    <property type="match status" value="1"/>
</dbReference>
<dbReference type="EMBL" id="JACEEZ010024045">
    <property type="protein sequence ID" value="KAG0710592.1"/>
    <property type="molecule type" value="Genomic_DNA"/>
</dbReference>
<dbReference type="AlphaFoldDB" id="A0A8J4XMT4"/>
<evidence type="ECO:0000313" key="15">
    <source>
        <dbReference type="Proteomes" id="UP000770661"/>
    </source>
</evidence>
<dbReference type="InterPro" id="IPR006612">
    <property type="entry name" value="THAP_Znf"/>
</dbReference>
<evidence type="ECO:0000256" key="7">
    <source>
        <dbReference type="ARBA" id="ARBA00023054"/>
    </source>
</evidence>
<keyword evidence="6" id="KW-0805">Transcription regulation</keyword>
<dbReference type="InterPro" id="IPR026516">
    <property type="entry name" value="THAP1/10"/>
</dbReference>
<evidence type="ECO:0000259" key="13">
    <source>
        <dbReference type="PROSITE" id="PS50950"/>
    </source>
</evidence>
<evidence type="ECO:0000256" key="2">
    <source>
        <dbReference type="ARBA" id="ARBA00006177"/>
    </source>
</evidence>
<dbReference type="PANTHER" id="PTHR46600">
    <property type="entry name" value="THAP DOMAIN-CONTAINING"/>
    <property type="match status" value="1"/>
</dbReference>
<dbReference type="OrthoDB" id="6380655at2759"/>
<dbReference type="PROSITE" id="PS50950">
    <property type="entry name" value="ZF_THAP"/>
    <property type="match status" value="1"/>
</dbReference>
<keyword evidence="11" id="KW-0131">Cell cycle</keyword>
<evidence type="ECO:0000256" key="11">
    <source>
        <dbReference type="ARBA" id="ARBA00023306"/>
    </source>
</evidence>
<dbReference type="PANTHER" id="PTHR46600:SF1">
    <property type="entry name" value="THAP DOMAIN-CONTAINING PROTEIN 1"/>
    <property type="match status" value="1"/>
</dbReference>
<evidence type="ECO:0000256" key="1">
    <source>
        <dbReference type="ARBA" id="ARBA00004642"/>
    </source>
</evidence>
<evidence type="ECO:0000256" key="8">
    <source>
        <dbReference type="ARBA" id="ARBA00023125"/>
    </source>
</evidence>
<keyword evidence="4 12" id="KW-0863">Zinc-finger</keyword>
<dbReference type="GO" id="GO:0005654">
    <property type="term" value="C:nucleoplasm"/>
    <property type="evidence" value="ECO:0007669"/>
    <property type="project" value="UniProtKB-SubCell"/>
</dbReference>
<evidence type="ECO:0000256" key="9">
    <source>
        <dbReference type="ARBA" id="ARBA00023163"/>
    </source>
</evidence>
<name>A0A8J4XMT4_CHIOP</name>
<keyword evidence="15" id="KW-1185">Reference proteome</keyword>
<keyword evidence="10" id="KW-0539">Nucleus</keyword>
<sequence>MPTVCIVRGCKSVHWKGTKQHFHHLPADEELRGKWIEISGATKKRKSGRICSRHFESNAYKRNLKYELLGLPLPPSCKRFKPRAVPTLHLQNIEACMEPTSLIGASSHPKVLQQDGQDEATCRSSPLDGKACMEPTSLIGASSHPKVLQQDGQDEATCRSSPLDGKACMEPTSLIGASSHPKVLQQDGQDEATCSKNMFQFIVQMSAVVNNLKAELAAIYVFDDAPHLLMLVRNNLLDHGFTLDGNSKQTVTNSCVRELSLKVSMI</sequence>
<evidence type="ECO:0000256" key="6">
    <source>
        <dbReference type="ARBA" id="ARBA00023015"/>
    </source>
</evidence>
<dbReference type="Proteomes" id="UP000770661">
    <property type="component" value="Unassembled WGS sequence"/>
</dbReference>
<dbReference type="SMART" id="SM00980">
    <property type="entry name" value="THAP"/>
    <property type="match status" value="1"/>
</dbReference>
<dbReference type="InterPro" id="IPR038441">
    <property type="entry name" value="THAP_Znf_sf"/>
</dbReference>
<keyword evidence="7" id="KW-0175">Coiled coil</keyword>
<evidence type="ECO:0000313" key="14">
    <source>
        <dbReference type="EMBL" id="KAG0710592.1"/>
    </source>
</evidence>
<dbReference type="GO" id="GO:0043565">
    <property type="term" value="F:sequence-specific DNA binding"/>
    <property type="evidence" value="ECO:0007669"/>
    <property type="project" value="InterPro"/>
</dbReference>
<accession>A0A8J4XMT4</accession>